<accession>A0A9J9QA42</accession>
<name>A0A9J9QA42_ACIET</name>
<keyword evidence="3" id="KW-1185">Reference proteome</keyword>
<dbReference type="RefSeq" id="WP_015913795.1">
    <property type="nucleotide sequence ID" value="NC_011992.1"/>
</dbReference>
<sequence>MPPKPASGEVPHSSGRNRVATSRTVTLLLIAVAVMLLFLWAPW</sequence>
<dbReference type="KEGG" id="dia:Dtpsy_2402"/>
<reference evidence="2 3" key="1">
    <citation type="journal article" date="2010" name="J. Bacteriol.">
        <title>Completed genome sequence of the anaerobic iron-oxidizing bacterium Acidovorax ebreus strain TPSY.</title>
        <authorList>
            <person name="Byrne-Bailey K.G."/>
            <person name="Weber K.A."/>
            <person name="Chair A.H."/>
            <person name="Bose S."/>
            <person name="Knox T."/>
            <person name="Spanbauer T.L."/>
            <person name="Chertkov O."/>
            <person name="Coates J.D."/>
        </authorList>
    </citation>
    <scope>NUCLEOTIDE SEQUENCE [LARGE SCALE GENOMIC DNA]</scope>
    <source>
        <strain evidence="2 3">TPSY</strain>
    </source>
</reference>
<evidence type="ECO:0000256" key="1">
    <source>
        <dbReference type="SAM" id="Phobius"/>
    </source>
</evidence>
<keyword evidence="1" id="KW-0472">Membrane</keyword>
<gene>
    <name evidence="2" type="ordered locus">Dtpsy_2402</name>
</gene>
<proteinExistence type="predicted"/>
<dbReference type="Proteomes" id="UP000000450">
    <property type="component" value="Chromosome"/>
</dbReference>
<feature type="transmembrane region" description="Helical" evidence="1">
    <location>
        <begin position="20"/>
        <end position="41"/>
    </location>
</feature>
<keyword evidence="1" id="KW-1133">Transmembrane helix</keyword>
<protein>
    <submittedName>
        <fullName evidence="2">Uncharacterized protein</fullName>
    </submittedName>
</protein>
<evidence type="ECO:0000313" key="3">
    <source>
        <dbReference type="Proteomes" id="UP000000450"/>
    </source>
</evidence>
<evidence type="ECO:0000313" key="2">
    <source>
        <dbReference type="EMBL" id="ACM33839.1"/>
    </source>
</evidence>
<organism evidence="2 3">
    <name type="scientific">Acidovorax ebreus (strain TPSY)</name>
    <name type="common">Diaphorobacter sp. (strain TPSY)</name>
    <dbReference type="NCBI Taxonomy" id="535289"/>
    <lineage>
        <taxon>Bacteria</taxon>
        <taxon>Pseudomonadati</taxon>
        <taxon>Pseudomonadota</taxon>
        <taxon>Betaproteobacteria</taxon>
        <taxon>Burkholderiales</taxon>
        <taxon>Comamonadaceae</taxon>
        <taxon>Diaphorobacter</taxon>
    </lineage>
</organism>
<dbReference type="EMBL" id="CP001392">
    <property type="protein sequence ID" value="ACM33839.1"/>
    <property type="molecule type" value="Genomic_DNA"/>
</dbReference>
<keyword evidence="1" id="KW-0812">Transmembrane</keyword>
<dbReference type="AlphaFoldDB" id="A0A9J9QA42"/>